<keyword evidence="1" id="KW-1133">Transmembrane helix</keyword>
<protein>
    <submittedName>
        <fullName evidence="2">Uncharacterized protein</fullName>
    </submittedName>
</protein>
<keyword evidence="1" id="KW-0472">Membrane</keyword>
<evidence type="ECO:0000313" key="3">
    <source>
        <dbReference type="Proteomes" id="UP000315131"/>
    </source>
</evidence>
<sequence>MEIAERKDMAFNDGMKVSDLREMTSIKFINTLRENNLIRITRTGKIQLTERGKVASKLGIHNFLRLEKAESKYLEVELDKMKIEHRGLTMIFGGMVISLLLIIGFWIIELKVL</sequence>
<feature type="transmembrane region" description="Helical" evidence="1">
    <location>
        <begin position="88"/>
        <end position="108"/>
    </location>
</feature>
<organism evidence="2 3">
    <name type="scientific">Christiangramia sabulilitoris</name>
    <dbReference type="NCBI Taxonomy" id="2583991"/>
    <lineage>
        <taxon>Bacteria</taxon>
        <taxon>Pseudomonadati</taxon>
        <taxon>Bacteroidota</taxon>
        <taxon>Flavobacteriia</taxon>
        <taxon>Flavobacteriales</taxon>
        <taxon>Flavobacteriaceae</taxon>
        <taxon>Christiangramia</taxon>
    </lineage>
</organism>
<evidence type="ECO:0000256" key="1">
    <source>
        <dbReference type="SAM" id="Phobius"/>
    </source>
</evidence>
<evidence type="ECO:0000313" key="2">
    <source>
        <dbReference type="EMBL" id="TRO64148.1"/>
    </source>
</evidence>
<dbReference type="AlphaFoldDB" id="A0A550I003"/>
<comment type="caution">
    <text evidence="2">The sequence shown here is derived from an EMBL/GenBank/DDBJ whole genome shotgun (WGS) entry which is preliminary data.</text>
</comment>
<accession>A0A550I003</accession>
<dbReference type="OrthoDB" id="1445504at2"/>
<keyword evidence="1" id="KW-0812">Transmembrane</keyword>
<dbReference type="EMBL" id="VHSF01000003">
    <property type="protein sequence ID" value="TRO64148.1"/>
    <property type="molecule type" value="Genomic_DNA"/>
</dbReference>
<dbReference type="RefSeq" id="WP_143411345.1">
    <property type="nucleotide sequence ID" value="NZ_VHSF01000003.1"/>
</dbReference>
<dbReference type="Proteomes" id="UP000315131">
    <property type="component" value="Unassembled WGS sequence"/>
</dbReference>
<keyword evidence="3" id="KW-1185">Reference proteome</keyword>
<name>A0A550I003_9FLAO</name>
<proteinExistence type="predicted"/>
<reference evidence="2 3" key="1">
    <citation type="submission" date="2019-06" db="EMBL/GenBank/DDBJ databases">
        <title>Gramella sabulilitoris sp. nov., isolated from a marine sand.</title>
        <authorList>
            <person name="Yoon J.-H."/>
        </authorList>
    </citation>
    <scope>NUCLEOTIDE SEQUENCE [LARGE SCALE GENOMIC DNA]</scope>
    <source>
        <strain evidence="2 3">HSMS-1</strain>
    </source>
</reference>
<gene>
    <name evidence="2" type="ORF">FGM01_11615</name>
</gene>